<dbReference type="Pfam" id="PF13845">
    <property type="entry name" value="Septum_form"/>
    <property type="match status" value="1"/>
</dbReference>
<evidence type="ECO:0000256" key="2">
    <source>
        <dbReference type="SAM" id="SignalP"/>
    </source>
</evidence>
<evidence type="ECO:0000256" key="1">
    <source>
        <dbReference type="SAM" id="MobiDB-lite"/>
    </source>
</evidence>
<evidence type="ECO:0000259" key="3">
    <source>
        <dbReference type="Pfam" id="PF13845"/>
    </source>
</evidence>
<keyword evidence="2" id="KW-0732">Signal</keyword>
<dbReference type="InterPro" id="IPR026004">
    <property type="entry name" value="Septum_form"/>
</dbReference>
<gene>
    <name evidence="4" type="ORF">RDV89_19245</name>
</gene>
<reference evidence="4 5" key="1">
    <citation type="submission" date="2023-08" db="EMBL/GenBank/DDBJ databases">
        <title>Nocardioides seae sp. nov., a bacterium isolated from a soil.</title>
        <authorList>
            <person name="Wang X."/>
        </authorList>
    </citation>
    <scope>NUCLEOTIDE SEQUENCE [LARGE SCALE GENOMIC DNA]</scope>
    <source>
        <strain evidence="4 5">YZH12</strain>
    </source>
</reference>
<dbReference type="Proteomes" id="UP001268542">
    <property type="component" value="Unassembled WGS sequence"/>
</dbReference>
<feature type="domain" description="Septum formation-related" evidence="3">
    <location>
        <begin position="64"/>
        <end position="270"/>
    </location>
</feature>
<evidence type="ECO:0000313" key="4">
    <source>
        <dbReference type="EMBL" id="MDT9595232.1"/>
    </source>
</evidence>
<feature type="compositionally biased region" description="Low complexity" evidence="1">
    <location>
        <begin position="33"/>
        <end position="51"/>
    </location>
</feature>
<accession>A0ABU3Q152</accession>
<feature type="chain" id="PRO_5045843542" evidence="2">
    <location>
        <begin position="28"/>
        <end position="277"/>
    </location>
</feature>
<comment type="caution">
    <text evidence="4">The sequence shown here is derived from an EMBL/GenBank/DDBJ whole genome shotgun (WGS) entry which is preliminary data.</text>
</comment>
<proteinExistence type="predicted"/>
<feature type="region of interest" description="Disordered" evidence="1">
    <location>
        <begin position="27"/>
        <end position="52"/>
    </location>
</feature>
<feature type="signal peptide" evidence="2">
    <location>
        <begin position="1"/>
        <end position="27"/>
    </location>
</feature>
<dbReference type="PROSITE" id="PS51257">
    <property type="entry name" value="PROKAR_LIPOPROTEIN"/>
    <property type="match status" value="1"/>
</dbReference>
<protein>
    <submittedName>
        <fullName evidence="4">Septum formation family protein</fullName>
    </submittedName>
</protein>
<dbReference type="EMBL" id="JAVYII010000010">
    <property type="protein sequence ID" value="MDT9595232.1"/>
    <property type="molecule type" value="Genomic_DNA"/>
</dbReference>
<keyword evidence="5" id="KW-1185">Reference proteome</keyword>
<organism evidence="4 5">
    <name type="scientific">Nocardioides imazamoxiresistens</name>
    <dbReference type="NCBI Taxonomy" id="3231893"/>
    <lineage>
        <taxon>Bacteria</taxon>
        <taxon>Bacillati</taxon>
        <taxon>Actinomycetota</taxon>
        <taxon>Actinomycetes</taxon>
        <taxon>Propionibacteriales</taxon>
        <taxon>Nocardioidaceae</taxon>
        <taxon>Nocardioides</taxon>
    </lineage>
</organism>
<name>A0ABU3Q152_9ACTN</name>
<sequence>MRPTARVRHAAAAAAAVLLLASACSSGDDDTVEPSPTSEPTAPPTASAAERPPADACYELTIDEALAPTSSSAPVDCADGAGSVTSVTYEVGALSTWVDGHLLAVDSAQVQGALASTCRRNLAAYLGTDQTTLRLSVVTPIWFSPTVEESDAGADWYRCDATAVIDSERLGALPVPLEGAFADGAGALALCGTAEPGAEDFRRIACGLDHAWRAVEVVDVGDAYPGEEAAQAAGQDQCQQAGREVAEDALDYQWGYEWPTAEQWAAGQTYGLCWVPA</sequence>
<evidence type="ECO:0000313" key="5">
    <source>
        <dbReference type="Proteomes" id="UP001268542"/>
    </source>
</evidence>
<dbReference type="RefSeq" id="WP_315735762.1">
    <property type="nucleotide sequence ID" value="NZ_JAVYII010000010.1"/>
</dbReference>